<keyword evidence="1" id="KW-1133">Transmembrane helix</keyword>
<evidence type="ECO:0000256" key="1">
    <source>
        <dbReference type="SAM" id="Phobius"/>
    </source>
</evidence>
<dbReference type="PANTHER" id="PTHR30093:SF2">
    <property type="entry name" value="TYPE II SECRETION SYSTEM PROTEIN H"/>
    <property type="match status" value="1"/>
</dbReference>
<keyword evidence="1" id="KW-0812">Transmembrane</keyword>
<accession>A0A517YSU3</accession>
<keyword evidence="1" id="KW-0472">Membrane</keyword>
<dbReference type="Proteomes" id="UP000317369">
    <property type="component" value="Chromosome"/>
</dbReference>
<protein>
    <recommendedName>
        <fullName evidence="4">Prepilin-type N-terminal cleavage/methylation domain-containing protein</fullName>
    </recommendedName>
</protein>
<name>A0A517YSU3_9BACT</name>
<evidence type="ECO:0000313" key="2">
    <source>
        <dbReference type="EMBL" id="QDU33281.1"/>
    </source>
</evidence>
<dbReference type="SUPFAM" id="SSF54523">
    <property type="entry name" value="Pili subunits"/>
    <property type="match status" value="1"/>
</dbReference>
<reference evidence="2 3" key="1">
    <citation type="submission" date="2019-02" db="EMBL/GenBank/DDBJ databases">
        <title>Deep-cultivation of Planctomycetes and their phenomic and genomic characterization uncovers novel biology.</title>
        <authorList>
            <person name="Wiegand S."/>
            <person name="Jogler M."/>
            <person name="Boedeker C."/>
            <person name="Pinto D."/>
            <person name="Vollmers J."/>
            <person name="Rivas-Marin E."/>
            <person name="Kohn T."/>
            <person name="Peeters S.H."/>
            <person name="Heuer A."/>
            <person name="Rast P."/>
            <person name="Oberbeckmann S."/>
            <person name="Bunk B."/>
            <person name="Jeske O."/>
            <person name="Meyerdierks A."/>
            <person name="Storesund J.E."/>
            <person name="Kallscheuer N."/>
            <person name="Luecker S."/>
            <person name="Lage O.M."/>
            <person name="Pohl T."/>
            <person name="Merkel B.J."/>
            <person name="Hornburger P."/>
            <person name="Mueller R.-W."/>
            <person name="Bruemmer F."/>
            <person name="Labrenz M."/>
            <person name="Spormann A.M."/>
            <person name="Op den Camp H."/>
            <person name="Overmann J."/>
            <person name="Amann R."/>
            <person name="Jetten M.S.M."/>
            <person name="Mascher T."/>
            <person name="Medema M.H."/>
            <person name="Devos D.P."/>
            <person name="Kaster A.-K."/>
            <person name="Ovreas L."/>
            <person name="Rohde M."/>
            <person name="Galperin M.Y."/>
            <person name="Jogler C."/>
        </authorList>
    </citation>
    <scope>NUCLEOTIDE SEQUENCE [LARGE SCALE GENOMIC DNA]</scope>
    <source>
        <strain evidence="2 3">KS4</strain>
    </source>
</reference>
<dbReference type="Gene3D" id="3.30.700.10">
    <property type="entry name" value="Glycoprotein, Type 4 Pilin"/>
    <property type="match status" value="1"/>
</dbReference>
<evidence type="ECO:0000313" key="3">
    <source>
        <dbReference type="Proteomes" id="UP000317369"/>
    </source>
</evidence>
<dbReference type="InterPro" id="IPR045584">
    <property type="entry name" value="Pilin-like"/>
</dbReference>
<keyword evidence="3" id="KW-1185">Reference proteome</keyword>
<dbReference type="RefSeq" id="WP_234698863.1">
    <property type="nucleotide sequence ID" value="NZ_CP036425.1"/>
</dbReference>
<dbReference type="Pfam" id="PF07963">
    <property type="entry name" value="N_methyl"/>
    <property type="match status" value="1"/>
</dbReference>
<dbReference type="NCBIfam" id="TIGR02532">
    <property type="entry name" value="IV_pilin_GFxxxE"/>
    <property type="match status" value="1"/>
</dbReference>
<feature type="transmembrane region" description="Helical" evidence="1">
    <location>
        <begin position="12"/>
        <end position="37"/>
    </location>
</feature>
<gene>
    <name evidence="2" type="ORF">KS4_13270</name>
</gene>
<evidence type="ECO:0008006" key="4">
    <source>
        <dbReference type="Google" id="ProtNLM"/>
    </source>
</evidence>
<dbReference type="InterPro" id="IPR012902">
    <property type="entry name" value="N_methyl_site"/>
</dbReference>
<organism evidence="2 3">
    <name type="scientific">Poriferisphaera corsica</name>
    <dbReference type="NCBI Taxonomy" id="2528020"/>
    <lineage>
        <taxon>Bacteria</taxon>
        <taxon>Pseudomonadati</taxon>
        <taxon>Planctomycetota</taxon>
        <taxon>Phycisphaerae</taxon>
        <taxon>Phycisphaerales</taxon>
        <taxon>Phycisphaeraceae</taxon>
        <taxon>Poriferisphaera</taxon>
    </lineage>
</organism>
<dbReference type="PANTHER" id="PTHR30093">
    <property type="entry name" value="GENERAL SECRETION PATHWAY PROTEIN G"/>
    <property type="match status" value="1"/>
</dbReference>
<dbReference type="EMBL" id="CP036425">
    <property type="protein sequence ID" value="QDU33281.1"/>
    <property type="molecule type" value="Genomic_DNA"/>
</dbReference>
<sequence>MNRARLLYGLKYGFTLIELLVVISIIALLIGILLPALGAARKSAQDVQCMSNVRQVAIAAAAYSVNYDDFIVHMSNFYEVSGQSWWSHGDYYWSSALTIGGYGSTREMYTCPSFAEPDDNIYSVRYASMTDKSDDKWRNVDYGVNWVTLSGRFIYTDESMEARYLQSSRYSDVKNPTETLLFADSWYDMADPNSRYHWPTISQRGSGVIGSLPTEWGGVHGRHNAGSCNIGWVDGHASSVSFPDIYLDKSDLSKGPWGEEQLGYMWSLTSKSDENVWDLD</sequence>
<dbReference type="KEGG" id="pcor:KS4_13270"/>
<proteinExistence type="predicted"/>
<dbReference type="AlphaFoldDB" id="A0A517YSU3"/>